<name>A0A0F9D999_9ZZZZ</name>
<organism evidence="1">
    <name type="scientific">marine sediment metagenome</name>
    <dbReference type="NCBI Taxonomy" id="412755"/>
    <lineage>
        <taxon>unclassified sequences</taxon>
        <taxon>metagenomes</taxon>
        <taxon>ecological metagenomes</taxon>
    </lineage>
</organism>
<proteinExistence type="predicted"/>
<dbReference type="AlphaFoldDB" id="A0A0F9D999"/>
<comment type="caution">
    <text evidence="1">The sequence shown here is derived from an EMBL/GenBank/DDBJ whole genome shotgun (WGS) entry which is preliminary data.</text>
</comment>
<accession>A0A0F9D999</accession>
<evidence type="ECO:0000313" key="1">
    <source>
        <dbReference type="EMBL" id="KKL50266.1"/>
    </source>
</evidence>
<dbReference type="EMBL" id="LAZR01032666">
    <property type="protein sequence ID" value="KKL50266.1"/>
    <property type="molecule type" value="Genomic_DNA"/>
</dbReference>
<gene>
    <name evidence="1" type="ORF">LCGC14_2307210</name>
</gene>
<sequence length="121" mass="13742">MRATIDSTIEFDQLELKVESWRRDTTERNVAGLDGVLSIDMGLRGREVFQKGVLRAVSDEAIYDKLKNISALMDGQSHSLVLSDGRVFGDLRVDLFEADEKCFSGMDVWCEFSILYTQLRT</sequence>
<reference evidence="1" key="1">
    <citation type="journal article" date="2015" name="Nature">
        <title>Complex archaea that bridge the gap between prokaryotes and eukaryotes.</title>
        <authorList>
            <person name="Spang A."/>
            <person name="Saw J.H."/>
            <person name="Jorgensen S.L."/>
            <person name="Zaremba-Niedzwiedzka K."/>
            <person name="Martijn J."/>
            <person name="Lind A.E."/>
            <person name="van Eijk R."/>
            <person name="Schleper C."/>
            <person name="Guy L."/>
            <person name="Ettema T.J."/>
        </authorList>
    </citation>
    <scope>NUCLEOTIDE SEQUENCE</scope>
</reference>
<protein>
    <submittedName>
        <fullName evidence="1">Uncharacterized protein</fullName>
    </submittedName>
</protein>